<sequence length="985" mass="109818">MKTLPLKLFQLSRRGTPFYGSKRLFNYDCFADRHIGPSEMEKQQMLNYLGFKDLDSVTNTNVPDAIQLKRNLRLPPALDEWRMLTELRGIAEKNKSYRSYIGLGYYDCIVPKVIIRNMLENAGWTSPYTPYQPEIAQGRLESLLNFQTMICDLTGLDVANASLLDEATAVAEAACLAARSTKRNTILYDKQLHPQNLAVLKTRAEPLDITLLPIDDIENPTVTRDVAGVIVQYPDTEGKIFDLTALIENTHNAGGLVIMASDLLALTMIRPPGDLGADIAVGSAQRFGLPLGYGGPHPAFMAVAKRDAKNSLARSMPGRIVGVSKDAQGNKAYRLALQTREQHIRRDKATSNICTAQALPANIAAMYAVYHGPQRLNAIAKSIHKSTAYLAEQLRKNGFTVAHSTYFDTIKVKTKNLTDLRVKCEERRINLRFFDDGHVGIALDETILAQDIQDILYIFGIEMEKTTIEKEISETVCPLIGNSDHARRTPYLTHEIFNKYHSESQIIRYMKRLENKDLSLVHSMIPLGSCTMKLNASAELLPLSWPQFSNIHPFAPTDQTRGYQQIFNDLEKWLSEMTGYDSFSLQPNSGANGEYAGLLAIREYLKSIDQEQRKICLIPTSAHGTNPASAQLANFKVCPVESDKHGNINYKDLCAKVEKYKEELAAIMITYPSTHGVFESSIVDVCNKIHENGGQVYLDGANFNAQVGLCRPGDYGSDVSHLNLHKTFCIPHGGGGPGMGPIGVKSHLSPFLPGHPLVPLLGRSEGAVAGTPWGSSSILTITWAYIRLMGGDGLRAASQVAILNANYMAKRLEEGGYRVVYKDEQGLNAHEFIIDCKPFKKSAGIDVVDIAKRLMDYGFHSPTMAWPVHDCLMIEPTESEDKAEMDRFVDSLLSIREEIQKIEEGLLDRDINPLKMAPHTLQVCVDSKWDRPYSREMAAFPAEWCHHKLFPTVGRIDDQYGDRNLICSCPPMDLYKCNLTLIELQ</sequence>
<accession>A0AC35FFB4</accession>
<reference evidence="2" key="1">
    <citation type="submission" date="2022-11" db="UniProtKB">
        <authorList>
            <consortium name="WormBaseParasite"/>
        </authorList>
    </citation>
    <scope>IDENTIFICATION</scope>
</reference>
<dbReference type="WBParaSite" id="PS1159_v2.g16937.t1">
    <property type="protein sequence ID" value="PS1159_v2.g16937.t1"/>
    <property type="gene ID" value="PS1159_v2.g16937"/>
</dbReference>
<evidence type="ECO:0000313" key="1">
    <source>
        <dbReference type="Proteomes" id="UP000887580"/>
    </source>
</evidence>
<evidence type="ECO:0000313" key="2">
    <source>
        <dbReference type="WBParaSite" id="PS1159_v2.g16937.t1"/>
    </source>
</evidence>
<protein>
    <submittedName>
        <fullName evidence="2">Glycine cleavage system P protein</fullName>
    </submittedName>
</protein>
<name>A0AC35FFB4_9BILA</name>
<proteinExistence type="predicted"/>
<organism evidence="1 2">
    <name type="scientific">Panagrolaimus sp. PS1159</name>
    <dbReference type="NCBI Taxonomy" id="55785"/>
    <lineage>
        <taxon>Eukaryota</taxon>
        <taxon>Metazoa</taxon>
        <taxon>Ecdysozoa</taxon>
        <taxon>Nematoda</taxon>
        <taxon>Chromadorea</taxon>
        <taxon>Rhabditida</taxon>
        <taxon>Tylenchina</taxon>
        <taxon>Panagrolaimomorpha</taxon>
        <taxon>Panagrolaimoidea</taxon>
        <taxon>Panagrolaimidae</taxon>
        <taxon>Panagrolaimus</taxon>
    </lineage>
</organism>
<dbReference type="Proteomes" id="UP000887580">
    <property type="component" value="Unplaced"/>
</dbReference>